<dbReference type="InterPro" id="IPR025476">
    <property type="entry name" value="Helitron_helicase-like"/>
</dbReference>
<evidence type="ECO:0000259" key="1">
    <source>
        <dbReference type="Pfam" id="PF14214"/>
    </source>
</evidence>
<accession>A0AAD8MUE6</accession>
<evidence type="ECO:0000313" key="3">
    <source>
        <dbReference type="Proteomes" id="UP001237642"/>
    </source>
</evidence>
<reference evidence="2" key="2">
    <citation type="submission" date="2023-05" db="EMBL/GenBank/DDBJ databases">
        <authorList>
            <person name="Schelkunov M.I."/>
        </authorList>
    </citation>
    <scope>NUCLEOTIDE SEQUENCE</scope>
    <source>
        <strain evidence="2">Hsosn_3</strain>
        <tissue evidence="2">Leaf</tissue>
    </source>
</reference>
<feature type="domain" description="Helitron helicase-like" evidence="1">
    <location>
        <begin position="317"/>
        <end position="440"/>
    </location>
</feature>
<protein>
    <recommendedName>
        <fullName evidence="1">Helitron helicase-like domain-containing protein</fullName>
    </recommendedName>
</protein>
<gene>
    <name evidence="2" type="ORF">POM88_022023</name>
</gene>
<dbReference type="PANTHER" id="PTHR45786:SF74">
    <property type="entry name" value="ATP-DEPENDENT DNA HELICASE"/>
    <property type="match status" value="1"/>
</dbReference>
<keyword evidence="3" id="KW-1185">Reference proteome</keyword>
<reference evidence="2" key="1">
    <citation type="submission" date="2023-02" db="EMBL/GenBank/DDBJ databases">
        <title>Genome of toxic invasive species Heracleum sosnowskyi carries increased number of genes despite the absence of recent whole-genome duplications.</title>
        <authorList>
            <person name="Schelkunov M."/>
            <person name="Shtratnikova V."/>
            <person name="Makarenko M."/>
            <person name="Klepikova A."/>
            <person name="Omelchenko D."/>
            <person name="Novikova G."/>
            <person name="Obukhova E."/>
            <person name="Bogdanov V."/>
            <person name="Penin A."/>
            <person name="Logacheva M."/>
        </authorList>
    </citation>
    <scope>NUCLEOTIDE SEQUENCE</scope>
    <source>
        <strain evidence="2">Hsosn_3</strain>
        <tissue evidence="2">Leaf</tissue>
    </source>
</reference>
<evidence type="ECO:0000313" key="2">
    <source>
        <dbReference type="EMBL" id="KAK1384288.1"/>
    </source>
</evidence>
<comment type="caution">
    <text evidence="2">The sequence shown here is derived from an EMBL/GenBank/DDBJ whole genome shotgun (WGS) entry which is preliminary data.</text>
</comment>
<organism evidence="2 3">
    <name type="scientific">Heracleum sosnowskyi</name>
    <dbReference type="NCBI Taxonomy" id="360622"/>
    <lineage>
        <taxon>Eukaryota</taxon>
        <taxon>Viridiplantae</taxon>
        <taxon>Streptophyta</taxon>
        <taxon>Embryophyta</taxon>
        <taxon>Tracheophyta</taxon>
        <taxon>Spermatophyta</taxon>
        <taxon>Magnoliopsida</taxon>
        <taxon>eudicotyledons</taxon>
        <taxon>Gunneridae</taxon>
        <taxon>Pentapetalae</taxon>
        <taxon>asterids</taxon>
        <taxon>campanulids</taxon>
        <taxon>Apiales</taxon>
        <taxon>Apiaceae</taxon>
        <taxon>Apioideae</taxon>
        <taxon>apioid superclade</taxon>
        <taxon>Tordylieae</taxon>
        <taxon>Tordyliinae</taxon>
        <taxon>Heracleum</taxon>
    </lineage>
</organism>
<dbReference type="EMBL" id="JAUIZM010000005">
    <property type="protein sequence ID" value="KAK1384288.1"/>
    <property type="molecule type" value="Genomic_DNA"/>
</dbReference>
<dbReference type="Pfam" id="PF14214">
    <property type="entry name" value="Helitron_like_N"/>
    <property type="match status" value="1"/>
</dbReference>
<dbReference type="AlphaFoldDB" id="A0AAD8MUE6"/>
<name>A0AAD8MUE6_9APIA</name>
<dbReference type="Proteomes" id="UP001237642">
    <property type="component" value="Unassembled WGS sequence"/>
</dbReference>
<dbReference type="PANTHER" id="PTHR45786">
    <property type="entry name" value="DNA BINDING PROTEIN-LIKE"/>
    <property type="match status" value="1"/>
</dbReference>
<proteinExistence type="predicted"/>
<sequence length="632" mass="72989">MSSLTCATKDQFDLLCRPCWQEEDASKPWHLFNSDDLLHVFNSQKSTKKPQKRKNNSNKENMVVNGATMQSSSFCSDSQSSPNKYVCDESIIDGCSFPDDGLFDSDDSYEEFCSGFVQMDSDDNEDNMRSDVRSKRKTCAQHVIPEDYASLGCPSVKCTNCNARMWKEERMRWVNVSNKELVDAVEGLIRMLDEINELVQEFRTTRERFENNDLVDLKVELKISRSESGRENHICPSDEVVGVMVGSTSNTTPNRDIIIEPRMGKFQRVSYIHPKMMVLQYPLLFPKGEDGYHDQIPKESTDPENLKDSDMISIKTYYSYRFHVRDNETMTPRLGGRLFQQYMVDAFSTIEQTRLWWFRESQTILRNELYTHICDSVRNGDDNTSNVGKGVILPTGFVGSKRYMHQNFQDALAVCRHVGHPDVFLTMTTNPLWDEIQKMMAFLPGYVVGIIKKSDFRDLKNSQGKMQKQDEVEISNVAPTTFYLNYKHHSVLQLRRKLNEPQFAEKAVQNVSKKELLTVDQIVKLGKEYIQMKNKDKFPQTLKDIEKKDYTVGIRIREINVVDHYQVYWATNICNGFVKVEDDNIPETSTSQVVVVRWDSNIRGILCSFTSIQIFFINQIVDGYRIPIVGSL</sequence>